<dbReference type="Proteomes" id="UP000299102">
    <property type="component" value="Unassembled WGS sequence"/>
</dbReference>
<dbReference type="AlphaFoldDB" id="A0A4C1T938"/>
<name>A0A4C1T938_EUMVA</name>
<comment type="caution">
    <text evidence="1">The sequence shown here is derived from an EMBL/GenBank/DDBJ whole genome shotgun (WGS) entry which is preliminary data.</text>
</comment>
<proteinExistence type="predicted"/>
<evidence type="ECO:0000313" key="1">
    <source>
        <dbReference type="EMBL" id="GBP11049.1"/>
    </source>
</evidence>
<protein>
    <submittedName>
        <fullName evidence="1">Uncharacterized protein</fullName>
    </submittedName>
</protein>
<dbReference type="EMBL" id="BGZK01000044">
    <property type="protein sequence ID" value="GBP11049.1"/>
    <property type="molecule type" value="Genomic_DNA"/>
</dbReference>
<evidence type="ECO:0000313" key="2">
    <source>
        <dbReference type="Proteomes" id="UP000299102"/>
    </source>
</evidence>
<sequence length="113" mass="12856">MYKVIIINLATASTGAGAVAVRPNFLSFLTQPQWEHSWKRHGAPDCAQRYSNVIRDKSHRPDHYYSLLAFHFFTKPLRIGGCLSANTRETKVDDNFDVSHAMMMAHMTQTRSS</sequence>
<accession>A0A4C1T938</accession>
<reference evidence="1 2" key="1">
    <citation type="journal article" date="2019" name="Commun. Biol.">
        <title>The bagworm genome reveals a unique fibroin gene that provides high tensile strength.</title>
        <authorList>
            <person name="Kono N."/>
            <person name="Nakamura H."/>
            <person name="Ohtoshi R."/>
            <person name="Tomita M."/>
            <person name="Numata K."/>
            <person name="Arakawa K."/>
        </authorList>
    </citation>
    <scope>NUCLEOTIDE SEQUENCE [LARGE SCALE GENOMIC DNA]</scope>
</reference>
<keyword evidence="2" id="KW-1185">Reference proteome</keyword>
<organism evidence="1 2">
    <name type="scientific">Eumeta variegata</name>
    <name type="common">Bagworm moth</name>
    <name type="synonym">Eumeta japonica</name>
    <dbReference type="NCBI Taxonomy" id="151549"/>
    <lineage>
        <taxon>Eukaryota</taxon>
        <taxon>Metazoa</taxon>
        <taxon>Ecdysozoa</taxon>
        <taxon>Arthropoda</taxon>
        <taxon>Hexapoda</taxon>
        <taxon>Insecta</taxon>
        <taxon>Pterygota</taxon>
        <taxon>Neoptera</taxon>
        <taxon>Endopterygota</taxon>
        <taxon>Lepidoptera</taxon>
        <taxon>Glossata</taxon>
        <taxon>Ditrysia</taxon>
        <taxon>Tineoidea</taxon>
        <taxon>Psychidae</taxon>
        <taxon>Oiketicinae</taxon>
        <taxon>Eumeta</taxon>
    </lineage>
</organism>
<gene>
    <name evidence="1" type="ORF">EVAR_79726_1</name>
</gene>